<dbReference type="AlphaFoldDB" id="A0A926WCE8"/>
<name>A0A926WCE8_9NOST</name>
<dbReference type="PANTHER" id="PTHR38731">
    <property type="entry name" value="LIPL45-RELATED LIPOPROTEIN-RELATED"/>
    <property type="match status" value="1"/>
</dbReference>
<organism evidence="2 3">
    <name type="scientific">Anabaena sphaerica FACHB-251</name>
    <dbReference type="NCBI Taxonomy" id="2692883"/>
    <lineage>
        <taxon>Bacteria</taxon>
        <taxon>Bacillati</taxon>
        <taxon>Cyanobacteriota</taxon>
        <taxon>Cyanophyceae</taxon>
        <taxon>Nostocales</taxon>
        <taxon>Nostocaceae</taxon>
        <taxon>Anabaena</taxon>
    </lineage>
</organism>
<evidence type="ECO:0000313" key="2">
    <source>
        <dbReference type="EMBL" id="MBD2292051.1"/>
    </source>
</evidence>
<dbReference type="EMBL" id="JACJQU010000001">
    <property type="protein sequence ID" value="MBD2292051.1"/>
    <property type="molecule type" value="Genomic_DNA"/>
</dbReference>
<dbReference type="Pfam" id="PF04773">
    <property type="entry name" value="FecR"/>
    <property type="match status" value="1"/>
</dbReference>
<proteinExistence type="predicted"/>
<feature type="domain" description="FecR protein" evidence="1">
    <location>
        <begin position="67"/>
        <end position="168"/>
    </location>
</feature>
<dbReference type="Gene3D" id="2.60.120.1440">
    <property type="match status" value="1"/>
</dbReference>
<reference evidence="3" key="1">
    <citation type="journal article" date="2020" name="ISME J.">
        <title>Comparative genomics reveals insights into cyanobacterial evolution and habitat adaptation.</title>
        <authorList>
            <person name="Chen M.Y."/>
            <person name="Teng W.K."/>
            <person name="Zhao L."/>
            <person name="Hu C.X."/>
            <person name="Zhou Y.K."/>
            <person name="Han B.P."/>
            <person name="Song L.R."/>
            <person name="Shu W.S."/>
        </authorList>
    </citation>
    <scope>NUCLEOTIDE SEQUENCE [LARGE SCALE GENOMIC DNA]</scope>
    <source>
        <strain evidence="3">FACHB-251</strain>
    </source>
</reference>
<evidence type="ECO:0000259" key="1">
    <source>
        <dbReference type="Pfam" id="PF04773"/>
    </source>
</evidence>
<dbReference type="RefSeq" id="WP_190556126.1">
    <property type="nucleotide sequence ID" value="NZ_JACJQU010000001.1"/>
</dbReference>
<evidence type="ECO:0000313" key="3">
    <source>
        <dbReference type="Proteomes" id="UP000662185"/>
    </source>
</evidence>
<keyword evidence="3" id="KW-1185">Reference proteome</keyword>
<dbReference type="PANTHER" id="PTHR38731:SF1">
    <property type="entry name" value="FECR PROTEIN DOMAIN-CONTAINING PROTEIN"/>
    <property type="match status" value="1"/>
</dbReference>
<sequence>MKRYLLLLSLFLVGLLTIGQVLAQDKLQVKINRYLQVRNLAGTVTYQHQQSSQPARVGTKLENVGDSISVGKNSSTMLSLDTGIGFVQVAENTKLQIQKLQATGSGGRITHLQVTGGQVKLKLRPFTHQDSRLQIETPAGITGVRGTEFGVSVQPSGKTGVATITGSVATSAQGQTVYVNKGFQSLVIPGEPPSPPMPLRNDTRLDVRYLVDQGNQQGRIAGKIDPVNLVILENQPLTTDKNGIFDILVPLPANRRIAVTVTTPLGKKQDYELAIP</sequence>
<comment type="caution">
    <text evidence="2">The sequence shown here is derived from an EMBL/GenBank/DDBJ whole genome shotgun (WGS) entry which is preliminary data.</text>
</comment>
<protein>
    <submittedName>
        <fullName evidence="2">FecR domain-containing protein</fullName>
    </submittedName>
</protein>
<gene>
    <name evidence="2" type="ORF">H6G06_00780</name>
</gene>
<dbReference type="InterPro" id="IPR006860">
    <property type="entry name" value="FecR"/>
</dbReference>
<accession>A0A926WCE8</accession>
<dbReference type="Proteomes" id="UP000662185">
    <property type="component" value="Unassembled WGS sequence"/>
</dbReference>